<name>A0A2S8F8H5_9BACT</name>
<comment type="caution">
    <text evidence="1">The sequence shown here is derived from an EMBL/GenBank/DDBJ whole genome shotgun (WGS) entry which is preliminary data.</text>
</comment>
<reference evidence="1 2" key="1">
    <citation type="submission" date="2018-02" db="EMBL/GenBank/DDBJ databases">
        <title>Comparative genomes isolates from brazilian mangrove.</title>
        <authorList>
            <person name="Araujo J.E."/>
            <person name="Taketani R.G."/>
            <person name="Silva M.C.P."/>
            <person name="Loureco M.V."/>
            <person name="Andreote F.D."/>
        </authorList>
    </citation>
    <scope>NUCLEOTIDE SEQUENCE [LARGE SCALE GENOMIC DNA]</scope>
    <source>
        <strain evidence="1 2">Hex-1 MGV</strain>
    </source>
</reference>
<organism evidence="1 2">
    <name type="scientific">Blastopirellula marina</name>
    <dbReference type="NCBI Taxonomy" id="124"/>
    <lineage>
        <taxon>Bacteria</taxon>
        <taxon>Pseudomonadati</taxon>
        <taxon>Planctomycetota</taxon>
        <taxon>Planctomycetia</taxon>
        <taxon>Pirellulales</taxon>
        <taxon>Pirellulaceae</taxon>
        <taxon>Blastopirellula</taxon>
    </lineage>
</organism>
<dbReference type="OrthoDB" id="1267332at2"/>
<dbReference type="RefSeq" id="WP_105333132.1">
    <property type="nucleotide sequence ID" value="NZ_PUHY01000016.1"/>
</dbReference>
<evidence type="ECO:0000313" key="2">
    <source>
        <dbReference type="Proteomes" id="UP000238322"/>
    </source>
</evidence>
<evidence type="ECO:0000313" key="1">
    <source>
        <dbReference type="EMBL" id="PQO28463.1"/>
    </source>
</evidence>
<accession>A0A2S8F8H5</accession>
<protein>
    <submittedName>
        <fullName evidence="1">Uncharacterized protein</fullName>
    </submittedName>
</protein>
<sequence>MYELSRDDDGDYHLCVLAGGIGMYEVKMKLNTQELDRYDSEGKSYLDDLAYSLAKYHNTTYKDRTGPA</sequence>
<proteinExistence type="predicted"/>
<dbReference type="Proteomes" id="UP000238322">
    <property type="component" value="Unassembled WGS sequence"/>
</dbReference>
<dbReference type="AlphaFoldDB" id="A0A2S8F8H5"/>
<gene>
    <name evidence="1" type="ORF">C5Y83_28030</name>
</gene>
<dbReference type="EMBL" id="PUHY01000016">
    <property type="protein sequence ID" value="PQO28463.1"/>
    <property type="molecule type" value="Genomic_DNA"/>
</dbReference>